<sequence length="161" mass="17712">MLDIILGRVQESESQKTSRIHIYQAGGHRTGGEKIQDSGMSCGIGEIQIARGCGLGRTPDSCSCRKHWMRILEQGCLLRPAWPGSRPPGMVRRGTIAVEMFLTSDVGRTLGVVRFVPSAGLSSGLCDVRYCANVRCCRIRTIRAQRGYASRLICASWERKA</sequence>
<dbReference type="Proteomes" id="UP000292082">
    <property type="component" value="Unassembled WGS sequence"/>
</dbReference>
<protein>
    <submittedName>
        <fullName evidence="1">Uncharacterized protein</fullName>
    </submittedName>
</protein>
<keyword evidence="2" id="KW-1185">Reference proteome</keyword>
<accession>A0A4Q9PK05</accession>
<dbReference type="AlphaFoldDB" id="A0A4Q9PK05"/>
<proteinExistence type="predicted"/>
<evidence type="ECO:0000313" key="1">
    <source>
        <dbReference type="EMBL" id="TBU54453.1"/>
    </source>
</evidence>
<organism evidence="1 2">
    <name type="scientific">Dichomitus squalens</name>
    <dbReference type="NCBI Taxonomy" id="114155"/>
    <lineage>
        <taxon>Eukaryota</taxon>
        <taxon>Fungi</taxon>
        <taxon>Dikarya</taxon>
        <taxon>Basidiomycota</taxon>
        <taxon>Agaricomycotina</taxon>
        <taxon>Agaricomycetes</taxon>
        <taxon>Polyporales</taxon>
        <taxon>Polyporaceae</taxon>
        <taxon>Dichomitus</taxon>
    </lineage>
</organism>
<name>A0A4Q9PK05_9APHY</name>
<gene>
    <name evidence="1" type="ORF">BD310DRAFT_73825</name>
</gene>
<dbReference type="EMBL" id="ML145188">
    <property type="protein sequence ID" value="TBU54453.1"/>
    <property type="molecule type" value="Genomic_DNA"/>
</dbReference>
<evidence type="ECO:0000313" key="2">
    <source>
        <dbReference type="Proteomes" id="UP000292082"/>
    </source>
</evidence>
<reference evidence="1 2" key="1">
    <citation type="submission" date="2019-01" db="EMBL/GenBank/DDBJ databases">
        <title>Draft genome sequences of three monokaryotic isolates of the white-rot basidiomycete fungus Dichomitus squalens.</title>
        <authorList>
            <consortium name="DOE Joint Genome Institute"/>
            <person name="Lopez S.C."/>
            <person name="Andreopoulos B."/>
            <person name="Pangilinan J."/>
            <person name="Lipzen A."/>
            <person name="Riley R."/>
            <person name="Ahrendt S."/>
            <person name="Ng V."/>
            <person name="Barry K."/>
            <person name="Daum C."/>
            <person name="Grigoriev I.V."/>
            <person name="Hilden K.S."/>
            <person name="Makela M.R."/>
            <person name="de Vries R.P."/>
        </authorList>
    </citation>
    <scope>NUCLEOTIDE SEQUENCE [LARGE SCALE GENOMIC DNA]</scope>
    <source>
        <strain evidence="1 2">CBS 464.89</strain>
    </source>
</reference>